<keyword evidence="1" id="KW-0614">Plasmid</keyword>
<keyword evidence="2" id="KW-1185">Reference proteome</keyword>
<gene>
    <name evidence="1" type="ORF">RPE78_15690</name>
</gene>
<sequence length="332" mass="37027">MDAKNDKAARAEAWRQTLLAQAEQSGFFEDIGPLHKAIYIPATGPKADTLVVVFDNLDDTRQKTDRLPWAVDFISAQGWSSLGLMAHGATWYRDPAVWAFFERLKKDGFFALFRRVVFYGTSMGGYAACAFSAAAPGATVLAINPQSTLSRSEASWERRFRPAWRNDFSGPYGFAPDMIGAAEKVWMFYDSRIAADAAHVALFRGPQVEKVKCPFMGHGMLSVWRDMGILKPIVSACIEGHADRLGIARLLRARHSSLTYKKLVLHSLQKAGKHAKVVAWSDAVMREKKGPVFVKARQAALEALPPRKRAALAQRRIEQPRIERARIEQAPK</sequence>
<dbReference type="InterPro" id="IPR029058">
    <property type="entry name" value="AB_hydrolase_fold"/>
</dbReference>
<evidence type="ECO:0000313" key="1">
    <source>
        <dbReference type="EMBL" id="WRY35279.1"/>
    </source>
</evidence>
<protein>
    <recommendedName>
        <fullName evidence="3">Alpha/beta hydrolase</fullName>
    </recommendedName>
</protein>
<accession>A0ABZ1E5K9</accession>
<dbReference type="EMBL" id="CP135444">
    <property type="protein sequence ID" value="WRY35279.1"/>
    <property type="molecule type" value="Genomic_DNA"/>
</dbReference>
<dbReference type="SUPFAM" id="SSF53474">
    <property type="entry name" value="alpha/beta-Hydrolases"/>
    <property type="match status" value="1"/>
</dbReference>
<name>A0ABZ1E5K9_9RHOB</name>
<geneLocation type="plasmid" evidence="1 2">
    <name>unnamed1</name>
</geneLocation>
<evidence type="ECO:0008006" key="3">
    <source>
        <dbReference type="Google" id="ProtNLM"/>
    </source>
</evidence>
<proteinExistence type="predicted"/>
<evidence type="ECO:0000313" key="2">
    <source>
        <dbReference type="Proteomes" id="UP001623290"/>
    </source>
</evidence>
<dbReference type="RefSeq" id="WP_330647044.1">
    <property type="nucleotide sequence ID" value="NZ_CP135444.1"/>
</dbReference>
<reference evidence="1 2" key="1">
    <citation type="submission" date="2023-09" db="EMBL/GenBank/DDBJ databases">
        <title>Thioclava shenzhenensis sp. nov., a multidrug resistant bacteria-antagonizing species isolated from coastal seawater.</title>
        <authorList>
            <person name="Long M."/>
        </authorList>
    </citation>
    <scope>NUCLEOTIDE SEQUENCE [LARGE SCALE GENOMIC DNA]</scope>
    <source>
        <strain evidence="1 2">FTW29</strain>
        <plasmid evidence="1 2">unnamed1</plasmid>
    </source>
</reference>
<dbReference type="Gene3D" id="3.40.50.1820">
    <property type="entry name" value="alpha/beta hydrolase"/>
    <property type="match status" value="1"/>
</dbReference>
<dbReference type="Proteomes" id="UP001623290">
    <property type="component" value="Plasmid unnamed1"/>
</dbReference>
<organism evidence="1 2">
    <name type="scientific">Thioclava litoralis</name>
    <dbReference type="NCBI Taxonomy" id="3076557"/>
    <lineage>
        <taxon>Bacteria</taxon>
        <taxon>Pseudomonadati</taxon>
        <taxon>Pseudomonadota</taxon>
        <taxon>Alphaproteobacteria</taxon>
        <taxon>Rhodobacterales</taxon>
        <taxon>Paracoccaceae</taxon>
        <taxon>Thioclava</taxon>
    </lineage>
</organism>